<evidence type="ECO:0000313" key="2">
    <source>
        <dbReference type="EMBL" id="QAR32220.1"/>
    </source>
</evidence>
<dbReference type="KEGG" id="gtl:EP073_02050"/>
<protein>
    <recommendedName>
        <fullName evidence="4">DUF4252 domain-containing protein</fullName>
    </recommendedName>
</protein>
<dbReference type="RefSeq" id="WP_128465507.1">
    <property type="nucleotide sequence ID" value="NZ_CP035108.1"/>
</dbReference>
<feature type="signal peptide" evidence="1">
    <location>
        <begin position="1"/>
        <end position="19"/>
    </location>
</feature>
<evidence type="ECO:0008006" key="4">
    <source>
        <dbReference type="Google" id="ProtNLM"/>
    </source>
</evidence>
<organism evidence="2 3">
    <name type="scientific">Geovibrio thiophilus</name>
    <dbReference type="NCBI Taxonomy" id="139438"/>
    <lineage>
        <taxon>Bacteria</taxon>
        <taxon>Pseudomonadati</taxon>
        <taxon>Deferribacterota</taxon>
        <taxon>Deferribacteres</taxon>
        <taxon>Deferribacterales</taxon>
        <taxon>Geovibrionaceae</taxon>
        <taxon>Geovibrio</taxon>
    </lineage>
</organism>
<sequence length="150" mass="15967">MNRAAVLLCVFLLSLPAYADFRTLLHLLPEISGYFASPAEGSSLRLPGGNVDTASRKYSSPSAELILSVYSGADIKALGEHGIKAGGVTRSEKGQGYNILYTGSGYKKGYIMLTADGSPLTVVLEYKGINPEQAAETVRSLSVGNFFKQN</sequence>
<dbReference type="Proteomes" id="UP000287502">
    <property type="component" value="Chromosome"/>
</dbReference>
<reference evidence="2 3" key="1">
    <citation type="submission" date="2019-01" db="EMBL/GenBank/DDBJ databases">
        <title>Geovibrio thiophilus DSM 11263, complete genome.</title>
        <authorList>
            <person name="Spring S."/>
            <person name="Bunk B."/>
            <person name="Sproer C."/>
        </authorList>
    </citation>
    <scope>NUCLEOTIDE SEQUENCE [LARGE SCALE GENOMIC DNA]</scope>
    <source>
        <strain evidence="2 3">DSM 11263</strain>
    </source>
</reference>
<evidence type="ECO:0000313" key="3">
    <source>
        <dbReference type="Proteomes" id="UP000287502"/>
    </source>
</evidence>
<name>A0A3R5XWA7_9BACT</name>
<proteinExistence type="predicted"/>
<accession>A0A3R5XWA7</accession>
<keyword evidence="1" id="KW-0732">Signal</keyword>
<dbReference type="EMBL" id="CP035108">
    <property type="protein sequence ID" value="QAR32220.1"/>
    <property type="molecule type" value="Genomic_DNA"/>
</dbReference>
<keyword evidence="3" id="KW-1185">Reference proteome</keyword>
<dbReference type="AlphaFoldDB" id="A0A3R5XWA7"/>
<feature type="chain" id="PRO_5018605494" description="DUF4252 domain-containing protein" evidence="1">
    <location>
        <begin position="20"/>
        <end position="150"/>
    </location>
</feature>
<gene>
    <name evidence="2" type="ORF">EP073_02050</name>
</gene>
<evidence type="ECO:0000256" key="1">
    <source>
        <dbReference type="SAM" id="SignalP"/>
    </source>
</evidence>